<proteinExistence type="predicted"/>
<protein>
    <recommendedName>
        <fullName evidence="2">PatA-like N-terminal domain-containing protein</fullName>
    </recommendedName>
</protein>
<gene>
    <name evidence="3" type="ORF">DAETH_34230</name>
</gene>
<keyword evidence="4" id="KW-1185">Reference proteome</keyword>
<keyword evidence="3" id="KW-0614">Plasmid</keyword>
<reference evidence="3" key="1">
    <citation type="submission" date="2022-07" db="EMBL/GenBank/DDBJ databases">
        <title>Complete Genome Sequence of the Radioresistant Bacterium Deinococcus aetherius ST0316, Isolated from the Air Dust collected in Lower Stratosphere above Japan.</title>
        <authorList>
            <person name="Satoh K."/>
            <person name="Hagiwara K."/>
            <person name="Katsumata K."/>
            <person name="Kubo A."/>
            <person name="Yokobori S."/>
            <person name="Yamagishi A."/>
            <person name="Oono Y."/>
            <person name="Narumi I."/>
        </authorList>
    </citation>
    <scope>NUCLEOTIDE SEQUENCE</scope>
    <source>
        <strain evidence="3">ST0316</strain>
        <plasmid evidence="3">pDAETH-1</plasmid>
    </source>
</reference>
<accession>A0ABN6RNL8</accession>
<feature type="region of interest" description="Disordered" evidence="1">
    <location>
        <begin position="122"/>
        <end position="159"/>
    </location>
</feature>
<dbReference type="Pfam" id="PF14332">
    <property type="entry name" value="DUF4388"/>
    <property type="match status" value="1"/>
</dbReference>
<evidence type="ECO:0000256" key="1">
    <source>
        <dbReference type="SAM" id="MobiDB-lite"/>
    </source>
</evidence>
<dbReference type="RefSeq" id="WP_264777935.1">
    <property type="nucleotide sequence ID" value="NZ_AP026561.1"/>
</dbReference>
<evidence type="ECO:0000259" key="2">
    <source>
        <dbReference type="Pfam" id="PF14332"/>
    </source>
</evidence>
<organism evidence="3 4">
    <name type="scientific">Deinococcus aetherius</name>
    <dbReference type="NCBI Taxonomy" id="200252"/>
    <lineage>
        <taxon>Bacteria</taxon>
        <taxon>Thermotogati</taxon>
        <taxon>Deinococcota</taxon>
        <taxon>Deinococci</taxon>
        <taxon>Deinococcales</taxon>
        <taxon>Deinococcaceae</taxon>
        <taxon>Deinococcus</taxon>
    </lineage>
</organism>
<evidence type="ECO:0000313" key="4">
    <source>
        <dbReference type="Proteomes" id="UP001064971"/>
    </source>
</evidence>
<dbReference type="EMBL" id="AP026561">
    <property type="protein sequence ID" value="BDP43454.1"/>
    <property type="molecule type" value="Genomic_DNA"/>
</dbReference>
<evidence type="ECO:0000313" key="3">
    <source>
        <dbReference type="EMBL" id="BDP43454.1"/>
    </source>
</evidence>
<dbReference type="InterPro" id="IPR025497">
    <property type="entry name" value="PatA-like_N"/>
</dbReference>
<name>A0ABN6RNL8_9DEIO</name>
<feature type="domain" description="PatA-like N-terminal" evidence="2">
    <location>
        <begin position="163"/>
        <end position="269"/>
    </location>
</feature>
<dbReference type="Proteomes" id="UP001064971">
    <property type="component" value="Plasmid pDAETH-1"/>
</dbReference>
<dbReference type="InterPro" id="IPR011006">
    <property type="entry name" value="CheY-like_superfamily"/>
</dbReference>
<sequence length="274" mass="29432">MNPSRSVLFVMGSFARGRAHALLGSGRGLDASFAEGALYALTRLERIVPDLIVCDETLADMGGEDFFEIVRNDPATARCPFLLIAREKPARLVGPLDLWHAPGLSPQELIGVVLEHLERLGTRPPEVPGEGENSFSDDLLLDDAQDGGPTPDEALDEGGAGLHGTLELIGLFDLLTFLNQMRKSGQLLVQFGEVVAQFVLDGGEVVSAEYGVLSGEAAFSRTFAMTEATPGAPFTFHPLRQSEVRGLPHTITTPTQHLMLEATVQLDHTRAAHG</sequence>
<dbReference type="SUPFAM" id="SSF52172">
    <property type="entry name" value="CheY-like"/>
    <property type="match status" value="1"/>
</dbReference>
<geneLocation type="plasmid" evidence="3 4">
    <name>pDAETH-1</name>
</geneLocation>